<dbReference type="InterPro" id="IPR013783">
    <property type="entry name" value="Ig-like_fold"/>
</dbReference>
<organism evidence="2 3">
    <name type="scientific">Paenibacillus nanensis</name>
    <dbReference type="NCBI Taxonomy" id="393251"/>
    <lineage>
        <taxon>Bacteria</taxon>
        <taxon>Bacillati</taxon>
        <taxon>Bacillota</taxon>
        <taxon>Bacilli</taxon>
        <taxon>Bacillales</taxon>
        <taxon>Paenibacillaceae</taxon>
        <taxon>Paenibacillus</taxon>
    </lineage>
</organism>
<feature type="non-terminal residue" evidence="2">
    <location>
        <position position="1"/>
    </location>
</feature>
<dbReference type="PANTHER" id="PTHR46957">
    <property type="entry name" value="CYTOKINE RECEPTOR"/>
    <property type="match status" value="1"/>
</dbReference>
<dbReference type="SUPFAM" id="SSF49265">
    <property type="entry name" value="Fibronectin type III"/>
    <property type="match status" value="2"/>
</dbReference>
<protein>
    <submittedName>
        <fullName evidence="2">Fibronectin type III domain-containing protein</fullName>
    </submittedName>
</protein>
<dbReference type="AlphaFoldDB" id="A0A3A1UNP5"/>
<dbReference type="EMBL" id="QXQA01000045">
    <property type="protein sequence ID" value="RIX45333.1"/>
    <property type="molecule type" value="Genomic_DNA"/>
</dbReference>
<dbReference type="PANTHER" id="PTHR46957:SF3">
    <property type="entry name" value="CYTOKINE RECEPTOR"/>
    <property type="match status" value="1"/>
</dbReference>
<reference evidence="2 3" key="1">
    <citation type="submission" date="2018-09" db="EMBL/GenBank/DDBJ databases">
        <title>Paenibacillus aracenensis nov. sp. isolated from a cave in southern Spain.</title>
        <authorList>
            <person name="Jurado V."/>
            <person name="Gutierrez-Patricio S."/>
            <person name="Gonzalez-Pimentel J.L."/>
            <person name="Miller A.Z."/>
            <person name="Laiz L."/>
            <person name="Saiz-Jimenez C."/>
        </authorList>
    </citation>
    <scope>NUCLEOTIDE SEQUENCE [LARGE SCALE GENOMIC DNA]</scope>
    <source>
        <strain evidence="2 3">DSM 22867</strain>
    </source>
</reference>
<dbReference type="InterPro" id="IPR003961">
    <property type="entry name" value="FN3_dom"/>
</dbReference>
<dbReference type="InterPro" id="IPR036116">
    <property type="entry name" value="FN3_sf"/>
</dbReference>
<evidence type="ECO:0000313" key="2">
    <source>
        <dbReference type="EMBL" id="RIX45333.1"/>
    </source>
</evidence>
<dbReference type="Gene3D" id="2.60.40.10">
    <property type="entry name" value="Immunoglobulins"/>
    <property type="match status" value="3"/>
</dbReference>
<dbReference type="PROSITE" id="PS50853">
    <property type="entry name" value="FN3"/>
    <property type="match status" value="2"/>
</dbReference>
<proteinExistence type="predicted"/>
<feature type="non-terminal residue" evidence="2">
    <location>
        <position position="225"/>
    </location>
</feature>
<evidence type="ECO:0000313" key="3">
    <source>
        <dbReference type="Proteomes" id="UP000266482"/>
    </source>
</evidence>
<dbReference type="OrthoDB" id="291295at2"/>
<feature type="domain" description="Fibronectin type-III" evidence="1">
    <location>
        <begin position="1"/>
        <end position="61"/>
    </location>
</feature>
<dbReference type="CDD" id="cd00063">
    <property type="entry name" value="FN3"/>
    <property type="match status" value="2"/>
</dbReference>
<dbReference type="Proteomes" id="UP000266482">
    <property type="component" value="Unassembled WGS sequence"/>
</dbReference>
<accession>A0A3A1UNP5</accession>
<dbReference type="RefSeq" id="WP_147381862.1">
    <property type="nucleotide sequence ID" value="NZ_QXQA01000045.1"/>
</dbReference>
<name>A0A3A1UNP5_9BACL</name>
<keyword evidence="3" id="KW-1185">Reference proteome</keyword>
<sequence>QSLKGANAWAASTTSGPIATNATTATVTGLNPGTEYEFRLVVTGGSNAGNSNVVSVKTDAVPISDFSSSARTSATADFSWSAVTGATGIIVEQSLKGANTWAIATTSDPIATTATTATVTGLNPGTEYEFRLVVIGGSNEGTSNVVSVKTNAVPVSDFVSAAKTSTTAEFNWSAVAGATGIVIEQSPKGQNTWTASTTGPIAMTATSATVTGLSPSTEYDFRLVV</sequence>
<dbReference type="SMART" id="SM00060">
    <property type="entry name" value="FN3"/>
    <property type="match status" value="2"/>
</dbReference>
<dbReference type="Pfam" id="PF00041">
    <property type="entry name" value="fn3"/>
    <property type="match status" value="2"/>
</dbReference>
<dbReference type="InterPro" id="IPR050713">
    <property type="entry name" value="RTP_Phos/Ushers"/>
</dbReference>
<comment type="caution">
    <text evidence="2">The sequence shown here is derived from an EMBL/GenBank/DDBJ whole genome shotgun (WGS) entry which is preliminary data.</text>
</comment>
<gene>
    <name evidence="2" type="ORF">D3P08_27065</name>
</gene>
<evidence type="ECO:0000259" key="1">
    <source>
        <dbReference type="PROSITE" id="PS50853"/>
    </source>
</evidence>
<dbReference type="GO" id="GO:0016020">
    <property type="term" value="C:membrane"/>
    <property type="evidence" value="ECO:0007669"/>
    <property type="project" value="UniProtKB-SubCell"/>
</dbReference>
<feature type="domain" description="Fibronectin type-III" evidence="1">
    <location>
        <begin position="62"/>
        <end position="155"/>
    </location>
</feature>